<proteinExistence type="predicted"/>
<evidence type="ECO:0000313" key="2">
    <source>
        <dbReference type="Proteomes" id="UP001628193"/>
    </source>
</evidence>
<protein>
    <submittedName>
        <fullName evidence="1">Uncharacterized protein</fullName>
    </submittedName>
</protein>
<evidence type="ECO:0000313" key="1">
    <source>
        <dbReference type="EMBL" id="GAB0056273.1"/>
    </source>
</evidence>
<organism evidence="1 2">
    <name type="scientific">Candidatus Magnetaquiglobus chichijimensis</name>
    <dbReference type="NCBI Taxonomy" id="3141448"/>
    <lineage>
        <taxon>Bacteria</taxon>
        <taxon>Pseudomonadati</taxon>
        <taxon>Pseudomonadota</taxon>
        <taxon>Magnetococcia</taxon>
        <taxon>Magnetococcales</taxon>
        <taxon>Candidatus Magnetaquicoccaceae</taxon>
        <taxon>Candidatus Magnetaquiglobus</taxon>
    </lineage>
</organism>
<accession>A0ABQ0C5V5</accession>
<sequence length="90" mass="10733">MEESINPFATVTLAPIQTKQTQHRPDARYQAKRRLIRRLYEQGYDRQQVIDLFRFIDWVLHLPKALAEQLGMEIIAFEKNQKMPYISSIE</sequence>
<dbReference type="RefSeq" id="WP_420903985.1">
    <property type="nucleotide sequence ID" value="NZ_BAAFGK010000002.1"/>
</dbReference>
<dbReference type="Proteomes" id="UP001628193">
    <property type="component" value="Unassembled WGS sequence"/>
</dbReference>
<reference evidence="1 2" key="1">
    <citation type="submission" date="2024-09" db="EMBL/GenBank/DDBJ databases">
        <title>Draft genome sequence of Candidatus Magnetaquicoccaceae bacterium FCR-1.</title>
        <authorList>
            <person name="Shimoshige H."/>
            <person name="Shimamura S."/>
            <person name="Taoka A."/>
            <person name="Kobayashi H."/>
            <person name="Maekawa T."/>
        </authorList>
    </citation>
    <scope>NUCLEOTIDE SEQUENCE [LARGE SCALE GENOMIC DNA]</scope>
    <source>
        <strain evidence="1 2">FCR-1</strain>
    </source>
</reference>
<dbReference type="EMBL" id="BAAFGK010000002">
    <property type="protein sequence ID" value="GAB0056273.1"/>
    <property type="molecule type" value="Genomic_DNA"/>
</dbReference>
<comment type="caution">
    <text evidence="1">The sequence shown here is derived from an EMBL/GenBank/DDBJ whole genome shotgun (WGS) entry which is preliminary data.</text>
</comment>
<name>A0ABQ0C5V5_9PROT</name>
<keyword evidence="2" id="KW-1185">Reference proteome</keyword>
<gene>
    <name evidence="1" type="ORF">SIID45300_00578</name>
</gene>